<evidence type="ECO:0000256" key="1">
    <source>
        <dbReference type="ARBA" id="ARBA00022527"/>
    </source>
</evidence>
<dbReference type="InterPro" id="IPR008271">
    <property type="entry name" value="Ser/Thr_kinase_AS"/>
</dbReference>
<dbReference type="InterPro" id="IPR050205">
    <property type="entry name" value="CDPK_Ser/Thr_kinases"/>
</dbReference>
<comment type="similarity">
    <text evidence="7">Belongs to the protein kinase superfamily.</text>
</comment>
<dbReference type="PANTHER" id="PTHR24349">
    <property type="entry name" value="SERINE/THREONINE-PROTEIN KINASE"/>
    <property type="match status" value="1"/>
</dbReference>
<reference evidence="10" key="1">
    <citation type="submission" date="2023-08" db="EMBL/GenBank/DDBJ databases">
        <authorList>
            <person name="Chen Y."/>
            <person name="Shah S."/>
            <person name="Dougan E. K."/>
            <person name="Thang M."/>
            <person name="Chan C."/>
        </authorList>
    </citation>
    <scope>NUCLEOTIDE SEQUENCE</scope>
</reference>
<dbReference type="PROSITE" id="PS00108">
    <property type="entry name" value="PROTEIN_KINASE_ST"/>
    <property type="match status" value="1"/>
</dbReference>
<gene>
    <name evidence="10" type="ORF">EVOR1521_LOCUS3744</name>
</gene>
<protein>
    <recommendedName>
        <fullName evidence="9">Protein kinase domain-containing protein</fullName>
    </recommendedName>
</protein>
<keyword evidence="4" id="KW-0418">Kinase</keyword>
<dbReference type="PROSITE" id="PS00107">
    <property type="entry name" value="PROTEIN_KINASE_ATP"/>
    <property type="match status" value="1"/>
</dbReference>
<evidence type="ECO:0000256" key="7">
    <source>
        <dbReference type="RuleBase" id="RU000304"/>
    </source>
</evidence>
<dbReference type="SMART" id="SM00220">
    <property type="entry name" value="S_TKc"/>
    <property type="match status" value="1"/>
</dbReference>
<dbReference type="InterPro" id="IPR017441">
    <property type="entry name" value="Protein_kinase_ATP_BS"/>
</dbReference>
<comment type="caution">
    <text evidence="10">The sequence shown here is derived from an EMBL/GenBank/DDBJ whole genome shotgun (WGS) entry which is preliminary data.</text>
</comment>
<dbReference type="GO" id="GO:0004674">
    <property type="term" value="F:protein serine/threonine kinase activity"/>
    <property type="evidence" value="ECO:0007669"/>
    <property type="project" value="UniProtKB-KW"/>
</dbReference>
<dbReference type="InterPro" id="IPR000719">
    <property type="entry name" value="Prot_kinase_dom"/>
</dbReference>
<evidence type="ECO:0000256" key="6">
    <source>
        <dbReference type="PROSITE-ProRule" id="PRU10141"/>
    </source>
</evidence>
<dbReference type="Proteomes" id="UP001178507">
    <property type="component" value="Unassembled WGS sequence"/>
</dbReference>
<dbReference type="PROSITE" id="PS50011">
    <property type="entry name" value="PROTEIN_KINASE_DOM"/>
    <property type="match status" value="1"/>
</dbReference>
<evidence type="ECO:0000256" key="3">
    <source>
        <dbReference type="ARBA" id="ARBA00022741"/>
    </source>
</evidence>
<dbReference type="EMBL" id="CAUJNA010000232">
    <property type="protein sequence ID" value="CAJ1374118.1"/>
    <property type="molecule type" value="Genomic_DNA"/>
</dbReference>
<dbReference type="InterPro" id="IPR011009">
    <property type="entry name" value="Kinase-like_dom_sf"/>
</dbReference>
<feature type="compositionally biased region" description="Basic and acidic residues" evidence="8">
    <location>
        <begin position="369"/>
        <end position="386"/>
    </location>
</feature>
<name>A0AA36HTV2_9DINO</name>
<dbReference type="Pfam" id="PF00069">
    <property type="entry name" value="Pkinase"/>
    <property type="match status" value="1"/>
</dbReference>
<keyword evidence="1 7" id="KW-0723">Serine/threonine-protein kinase</keyword>
<dbReference type="SUPFAM" id="SSF56112">
    <property type="entry name" value="Protein kinase-like (PK-like)"/>
    <property type="match status" value="1"/>
</dbReference>
<sequence length="416" mass="45880">MGCLASVQPGIPESADFFKKYALGKKIGEGAFGQVRLATHINTKAVFAVKIADVRERAVNGKAAVVVSSRRQGSVEREIRAWQMASTGSIPEITHLLEPFYSSGFYYMVCELCNKNLMQHLLHVKTISEEELGDLTAQMLRAIGHVHKVGLVHRDIKPENFLFGGDVLKLCDFGLALPQPKRGKKLKGIGGTAPYMAPEILVQASWLSGGYDKEIDMWAVGVILYLVLFGRFPYMPPGEATADSMKWAIKNDQPPLQFPESQASAALGMVRRLLKRRPQDRATAEQAQLDPFVAKATSSEARDLRVSVLQAKEVAERLKDFKVSQSTQQDLESRLKMVTAKSGGIWFSEGDEAVVTPQHSLTNSVASRADARIKTDKKPVSRDKFGTHSGVVSEQKQEYQDFPAKAEAIAEEPHDL</sequence>
<organism evidence="10 11">
    <name type="scientific">Effrenium voratum</name>
    <dbReference type="NCBI Taxonomy" id="2562239"/>
    <lineage>
        <taxon>Eukaryota</taxon>
        <taxon>Sar</taxon>
        <taxon>Alveolata</taxon>
        <taxon>Dinophyceae</taxon>
        <taxon>Suessiales</taxon>
        <taxon>Symbiodiniaceae</taxon>
        <taxon>Effrenium</taxon>
    </lineage>
</organism>
<evidence type="ECO:0000256" key="2">
    <source>
        <dbReference type="ARBA" id="ARBA00022679"/>
    </source>
</evidence>
<keyword evidence="5 6" id="KW-0067">ATP-binding</keyword>
<feature type="domain" description="Protein kinase" evidence="9">
    <location>
        <begin position="21"/>
        <end position="293"/>
    </location>
</feature>
<keyword evidence="11" id="KW-1185">Reference proteome</keyword>
<keyword evidence="3 6" id="KW-0547">Nucleotide-binding</keyword>
<evidence type="ECO:0000313" key="11">
    <source>
        <dbReference type="Proteomes" id="UP001178507"/>
    </source>
</evidence>
<feature type="binding site" evidence="6">
    <location>
        <position position="50"/>
    </location>
    <ligand>
        <name>ATP</name>
        <dbReference type="ChEBI" id="CHEBI:30616"/>
    </ligand>
</feature>
<proteinExistence type="inferred from homology"/>
<accession>A0AA36HTV2</accession>
<evidence type="ECO:0000256" key="5">
    <source>
        <dbReference type="ARBA" id="ARBA00022840"/>
    </source>
</evidence>
<evidence type="ECO:0000256" key="4">
    <source>
        <dbReference type="ARBA" id="ARBA00022777"/>
    </source>
</evidence>
<keyword evidence="2" id="KW-0808">Transferase</keyword>
<dbReference type="Gene3D" id="1.10.510.10">
    <property type="entry name" value="Transferase(Phosphotransferase) domain 1"/>
    <property type="match status" value="1"/>
</dbReference>
<evidence type="ECO:0000256" key="8">
    <source>
        <dbReference type="SAM" id="MobiDB-lite"/>
    </source>
</evidence>
<evidence type="ECO:0000259" key="9">
    <source>
        <dbReference type="PROSITE" id="PS50011"/>
    </source>
</evidence>
<feature type="region of interest" description="Disordered" evidence="8">
    <location>
        <begin position="366"/>
        <end position="403"/>
    </location>
</feature>
<dbReference type="AlphaFoldDB" id="A0AA36HTV2"/>
<dbReference type="GO" id="GO:0005524">
    <property type="term" value="F:ATP binding"/>
    <property type="evidence" value="ECO:0007669"/>
    <property type="project" value="UniProtKB-UniRule"/>
</dbReference>
<evidence type="ECO:0000313" key="10">
    <source>
        <dbReference type="EMBL" id="CAJ1374118.1"/>
    </source>
</evidence>